<dbReference type="AlphaFoldDB" id="A0A150TDF0"/>
<evidence type="ECO:0008006" key="4">
    <source>
        <dbReference type="Google" id="ProtNLM"/>
    </source>
</evidence>
<accession>A0A150TDF0</accession>
<name>A0A150TDF0_SORCE</name>
<sequence>MLAVQAQVLETPAGGRFGRKVTDQPATATATATLAIPLDGLTITAPPPEMLSQKNVEAVIGIPARVFLDTIRAPGFPLPVTKLGKLRLVPREAFVAYLLALAEEPASRSAAEEDERTRVAAVLAAAGLEPVRCSRTGRAGAPPERASRGRLQPK</sequence>
<dbReference type="Proteomes" id="UP000075502">
    <property type="component" value="Unassembled WGS sequence"/>
</dbReference>
<feature type="region of interest" description="Disordered" evidence="1">
    <location>
        <begin position="133"/>
        <end position="154"/>
    </location>
</feature>
<reference evidence="2 3" key="1">
    <citation type="submission" date="2014-02" db="EMBL/GenBank/DDBJ databases">
        <title>The small core and large imbalanced accessory genome model reveals a collaborative survival strategy of Sorangium cellulosum strains in nature.</title>
        <authorList>
            <person name="Han K."/>
            <person name="Peng R."/>
            <person name="Blom J."/>
            <person name="Li Y.-Z."/>
        </authorList>
    </citation>
    <scope>NUCLEOTIDE SEQUENCE [LARGE SCALE GENOMIC DNA]</scope>
    <source>
        <strain evidence="2 3">So0007-03</strain>
    </source>
</reference>
<evidence type="ECO:0000256" key="1">
    <source>
        <dbReference type="SAM" id="MobiDB-lite"/>
    </source>
</evidence>
<gene>
    <name evidence="2" type="ORF">BE21_54570</name>
</gene>
<evidence type="ECO:0000313" key="2">
    <source>
        <dbReference type="EMBL" id="KYG02713.1"/>
    </source>
</evidence>
<organism evidence="2 3">
    <name type="scientific">Sorangium cellulosum</name>
    <name type="common">Polyangium cellulosum</name>
    <dbReference type="NCBI Taxonomy" id="56"/>
    <lineage>
        <taxon>Bacteria</taxon>
        <taxon>Pseudomonadati</taxon>
        <taxon>Myxococcota</taxon>
        <taxon>Polyangia</taxon>
        <taxon>Polyangiales</taxon>
        <taxon>Polyangiaceae</taxon>
        <taxon>Sorangium</taxon>
    </lineage>
</organism>
<evidence type="ECO:0000313" key="3">
    <source>
        <dbReference type="Proteomes" id="UP000075502"/>
    </source>
</evidence>
<dbReference type="EMBL" id="JEME01002980">
    <property type="protein sequence ID" value="KYG02713.1"/>
    <property type="molecule type" value="Genomic_DNA"/>
</dbReference>
<comment type="caution">
    <text evidence="2">The sequence shown here is derived from an EMBL/GenBank/DDBJ whole genome shotgun (WGS) entry which is preliminary data.</text>
</comment>
<proteinExistence type="predicted"/>
<protein>
    <recommendedName>
        <fullName evidence="4">Helix-turn-helix domain-containing protein</fullName>
    </recommendedName>
</protein>